<gene>
    <name evidence="10" type="ORF">OTU49_008132</name>
</gene>
<dbReference type="GO" id="GO:0140664">
    <property type="term" value="F:ATP-dependent DNA damage sensor activity"/>
    <property type="evidence" value="ECO:0007669"/>
    <property type="project" value="InterPro"/>
</dbReference>
<dbReference type="EMBL" id="JARKIK010000065">
    <property type="protein sequence ID" value="KAK8730183.1"/>
    <property type="molecule type" value="Genomic_DNA"/>
</dbReference>
<dbReference type="Pfam" id="PF00855">
    <property type="entry name" value="PWWP"/>
    <property type="match status" value="1"/>
</dbReference>
<dbReference type="GO" id="GO:0005524">
    <property type="term" value="F:ATP binding"/>
    <property type="evidence" value="ECO:0007669"/>
    <property type="project" value="UniProtKB-UniRule"/>
</dbReference>
<evidence type="ECO:0000259" key="9">
    <source>
        <dbReference type="PROSITE" id="PS50812"/>
    </source>
</evidence>
<dbReference type="PROSITE" id="PS50812">
    <property type="entry name" value="PWWP"/>
    <property type="match status" value="1"/>
</dbReference>
<evidence type="ECO:0000313" key="11">
    <source>
        <dbReference type="Proteomes" id="UP001445076"/>
    </source>
</evidence>
<dbReference type="SMART" id="SM00534">
    <property type="entry name" value="MUTSac"/>
    <property type="match status" value="1"/>
</dbReference>
<dbReference type="Pfam" id="PF01624">
    <property type="entry name" value="MutS_I"/>
    <property type="match status" value="1"/>
</dbReference>
<feature type="region of interest" description="Disordered" evidence="8">
    <location>
        <begin position="136"/>
        <end position="272"/>
    </location>
</feature>
<dbReference type="Pfam" id="PF00488">
    <property type="entry name" value="MutS_V"/>
    <property type="match status" value="1"/>
</dbReference>
<dbReference type="SUPFAM" id="SSF55271">
    <property type="entry name" value="DNA repair protein MutS, domain I"/>
    <property type="match status" value="1"/>
</dbReference>
<dbReference type="Pfam" id="PF05190">
    <property type="entry name" value="MutS_IV"/>
    <property type="match status" value="1"/>
</dbReference>
<dbReference type="SMART" id="SM00293">
    <property type="entry name" value="PWWP"/>
    <property type="match status" value="1"/>
</dbReference>
<feature type="region of interest" description="Disordered" evidence="8">
    <location>
        <begin position="1"/>
        <end position="30"/>
    </location>
</feature>
<comment type="function">
    <text evidence="6 7">Component of the post-replicative DNA mismatch repair system (MMR).</text>
</comment>
<evidence type="ECO:0000256" key="7">
    <source>
        <dbReference type="RuleBase" id="RU003756"/>
    </source>
</evidence>
<dbReference type="InterPro" id="IPR036187">
    <property type="entry name" value="DNA_mismatch_repair_MutS_sf"/>
</dbReference>
<evidence type="ECO:0000256" key="4">
    <source>
        <dbReference type="ARBA" id="ARBA00022840"/>
    </source>
</evidence>
<feature type="compositionally biased region" description="Acidic residues" evidence="8">
    <location>
        <begin position="212"/>
        <end position="223"/>
    </location>
</feature>
<organism evidence="10 11">
    <name type="scientific">Cherax quadricarinatus</name>
    <name type="common">Australian red claw crayfish</name>
    <dbReference type="NCBI Taxonomy" id="27406"/>
    <lineage>
        <taxon>Eukaryota</taxon>
        <taxon>Metazoa</taxon>
        <taxon>Ecdysozoa</taxon>
        <taxon>Arthropoda</taxon>
        <taxon>Crustacea</taxon>
        <taxon>Multicrustacea</taxon>
        <taxon>Malacostraca</taxon>
        <taxon>Eumalacostraca</taxon>
        <taxon>Eucarida</taxon>
        <taxon>Decapoda</taxon>
        <taxon>Pleocyemata</taxon>
        <taxon>Astacidea</taxon>
        <taxon>Parastacoidea</taxon>
        <taxon>Parastacidae</taxon>
        <taxon>Cherax</taxon>
    </lineage>
</organism>
<dbReference type="InterPro" id="IPR036678">
    <property type="entry name" value="MutS_con_dom_sf"/>
</dbReference>
<evidence type="ECO:0000256" key="2">
    <source>
        <dbReference type="ARBA" id="ARBA00022741"/>
    </source>
</evidence>
<dbReference type="SUPFAM" id="SSF48334">
    <property type="entry name" value="DNA repair protein MutS, domain III"/>
    <property type="match status" value="1"/>
</dbReference>
<dbReference type="Pfam" id="PF05192">
    <property type="entry name" value="MutS_III"/>
    <property type="match status" value="1"/>
</dbReference>
<feature type="compositionally biased region" description="Basic and acidic residues" evidence="8">
    <location>
        <begin position="183"/>
        <end position="199"/>
    </location>
</feature>
<dbReference type="FunFam" id="1.10.1420.10:FF:000005">
    <property type="entry name" value="DNA mismatch repair protein"/>
    <property type="match status" value="1"/>
</dbReference>
<comment type="similarity">
    <text evidence="1 6 7">Belongs to the DNA mismatch repair MutS family.</text>
</comment>
<comment type="caution">
    <text evidence="10">The sequence shown here is derived from an EMBL/GenBank/DDBJ whole genome shotgun (WGS) entry which is preliminary data.</text>
</comment>
<name>A0AAW0WDE9_CHEQU</name>
<sequence>MSKQPSIFKFFSKSPSQNKSQNKKTTKENVKLSGNDITPLDMVWAKMDGYPWWPALVCENPQEKSFLRNGLIHVQFFDNPPTRGWVKEAFVKPYCVPGQNGMPTYKDPAWLNAVEEAKGAEQLSREDRSMLIVKMMPSDDEAMEDDDDDTDKSKENIDLNISKIKNKKAGNGEPEPKRRRIILHSDTESEDEYKPGKDDVESDNESLSSAVDENEVSEIETASEVDSPIKAPANKRKKPALPKGRNLNSSLLSSPLASKSPAPTPSRGTSKLLEGTKSKLSMFAAKETPSQVQESSEDWPFLKYPWLQPENIRDREKRSPDHPEYNPRTLYVPESFLNQQTPALRQWWDIKSQHYDTVLFFKMGKFYELFNMDATLGVQELGLIMMKGEKAHVGFPEIAYGRYSSTLIEKGYKVARIEQTETPDMMEKRCKNLSRPTKFDRVVRREVCQVSSRGTRVYSFLDGEAAETSTSYLLALTERPVRGSGEGCEFGVAFVDTSIGVFHVGQFTDDRHVSRLCTLMAHYPPAQILFERGRLSQKTQKLVNSAVPPNLRENLAPEKEFWTSSKTLGFLAEGSYFKDEGGDSTVQWPKQLRKMIDDGNSLGTTARSKYELAVSALGALTWYLMDCRLEEQLLTMCNFELYKPLDVATLTENEKNSSVPAFIKRRHHMVLDGTTLRNLEAFENTNGGVEGTLIDKLDRCSTPFGKRLLRKWICAPLCSPSSINSRLDGIEDLQNNPDIMEEVTTLLKSLPDLERVLARIHTQGLNRNNSSHPDSRAIFFEDVKYNKKKVTDFLAGLNGFKTTLQIIKAFKGIKTSLKSKLLHKCITNTKEGGNFPHLSDALKFFDNAFDHEEAQKEGKIIPSPGVDTEYDEAVEHIKKTKDELSDYLEEQCRHFGAKVVYWGSDKKRYQLEVPEHVSKKAGDSYELQGQKKGYKRFWTPTTKKLLADMISGEEHRDAALNDISRRIFHQFDEHHKKWEAVVQCLSVLDVLISLTCYAKEVSTVRPNVVMPEEKVQPFLEIRDGLHPCVTATFSGDEFIPNDVVMGGTSEDAHSNLVLVTGPNMGGKSTLMRQTALICILAQLGSFVPARSCQLTPIDRVFTRLGASDRIMMGESTFFVELAETSSIIQHSTQHSLVLVDELGRGTATYDGTAIASAVVKAIVQLKCRTLFSTHYHSLVDDFANVKYVSLGHMACMVEGENEDDPSQETITFLYKFTKGACPKSYGFNAARLAELPDEVIRRGSQKAQDFEKSNIKKQAFSKIFSTNCEPENLRNSIQKIRNLE</sequence>
<dbReference type="FunFam" id="3.40.1170.10:FF:000002">
    <property type="entry name" value="DNA mismatch repair protein"/>
    <property type="match status" value="1"/>
</dbReference>
<dbReference type="InterPro" id="IPR000313">
    <property type="entry name" value="PWWP_dom"/>
</dbReference>
<keyword evidence="4 6" id="KW-0067">ATP-binding</keyword>
<dbReference type="PROSITE" id="PS00486">
    <property type="entry name" value="DNA_MISMATCH_REPAIR_2"/>
    <property type="match status" value="1"/>
</dbReference>
<dbReference type="PANTHER" id="PTHR11361">
    <property type="entry name" value="DNA MISMATCH REPAIR PROTEIN MUTS FAMILY MEMBER"/>
    <property type="match status" value="1"/>
</dbReference>
<dbReference type="InterPro" id="IPR007860">
    <property type="entry name" value="DNA_mmatch_repair_MutS_con_dom"/>
</dbReference>
<dbReference type="GO" id="GO:0032301">
    <property type="term" value="C:MutSalpha complex"/>
    <property type="evidence" value="ECO:0007669"/>
    <property type="project" value="TreeGrafter"/>
</dbReference>
<dbReference type="InterPro" id="IPR045076">
    <property type="entry name" value="MutS"/>
</dbReference>
<accession>A0AAW0WDE9</accession>
<keyword evidence="3 6" id="KW-0227">DNA damage</keyword>
<dbReference type="InterPro" id="IPR016151">
    <property type="entry name" value="DNA_mismatch_repair_MutS_N"/>
</dbReference>
<evidence type="ECO:0000313" key="10">
    <source>
        <dbReference type="EMBL" id="KAK8730183.1"/>
    </source>
</evidence>
<dbReference type="InterPro" id="IPR007696">
    <property type="entry name" value="DNA_mismatch_repair_MutS_core"/>
</dbReference>
<evidence type="ECO:0000256" key="5">
    <source>
        <dbReference type="ARBA" id="ARBA00023125"/>
    </source>
</evidence>
<feature type="compositionally biased region" description="Low complexity" evidence="8">
    <location>
        <begin position="246"/>
        <end position="261"/>
    </location>
</feature>
<dbReference type="Gene3D" id="3.30.420.110">
    <property type="entry name" value="MutS, connector domain"/>
    <property type="match status" value="1"/>
</dbReference>
<reference evidence="10 11" key="1">
    <citation type="journal article" date="2024" name="BMC Genomics">
        <title>Genome assembly of redclaw crayfish (Cherax quadricarinatus) provides insights into its immune adaptation and hypoxia tolerance.</title>
        <authorList>
            <person name="Liu Z."/>
            <person name="Zheng J."/>
            <person name="Li H."/>
            <person name="Fang K."/>
            <person name="Wang S."/>
            <person name="He J."/>
            <person name="Zhou D."/>
            <person name="Weng S."/>
            <person name="Chi M."/>
            <person name="Gu Z."/>
            <person name="He J."/>
            <person name="Li F."/>
            <person name="Wang M."/>
        </authorList>
    </citation>
    <scope>NUCLEOTIDE SEQUENCE [LARGE SCALE GENOMIC DNA]</scope>
    <source>
        <strain evidence="10">ZL_2023a</strain>
    </source>
</reference>
<dbReference type="CDD" id="cd05837">
    <property type="entry name" value="PWWP_MSH6"/>
    <property type="match status" value="1"/>
</dbReference>
<keyword evidence="6 7" id="KW-0234">DNA repair</keyword>
<keyword evidence="11" id="KW-1185">Reference proteome</keyword>
<dbReference type="GO" id="GO:0030983">
    <property type="term" value="F:mismatched DNA binding"/>
    <property type="evidence" value="ECO:0007669"/>
    <property type="project" value="UniProtKB-UniRule"/>
</dbReference>
<feature type="domain" description="PWWP" evidence="9">
    <location>
        <begin position="39"/>
        <end position="97"/>
    </location>
</feature>
<keyword evidence="2 6" id="KW-0547">Nucleotide-binding</keyword>
<dbReference type="InterPro" id="IPR007695">
    <property type="entry name" value="DNA_mismatch_repair_MutS-lik_N"/>
</dbReference>
<dbReference type="NCBIfam" id="NF003810">
    <property type="entry name" value="PRK05399.1"/>
    <property type="match status" value="1"/>
</dbReference>
<dbReference type="Proteomes" id="UP001445076">
    <property type="component" value="Unassembled WGS sequence"/>
</dbReference>
<dbReference type="SUPFAM" id="SSF52540">
    <property type="entry name" value="P-loop containing nucleoside triphosphate hydrolases"/>
    <property type="match status" value="1"/>
</dbReference>
<evidence type="ECO:0000256" key="3">
    <source>
        <dbReference type="ARBA" id="ARBA00022763"/>
    </source>
</evidence>
<feature type="compositionally biased region" description="Acidic residues" evidence="8">
    <location>
        <begin position="138"/>
        <end position="150"/>
    </location>
</feature>
<dbReference type="Gene3D" id="1.10.1420.10">
    <property type="match status" value="2"/>
</dbReference>
<keyword evidence="5 6" id="KW-0238">DNA-binding</keyword>
<dbReference type="SMART" id="SM00533">
    <property type="entry name" value="MUTSd"/>
    <property type="match status" value="1"/>
</dbReference>
<feature type="compositionally biased region" description="Low complexity" evidence="8">
    <location>
        <begin position="1"/>
        <end position="20"/>
    </location>
</feature>
<dbReference type="SUPFAM" id="SSF53150">
    <property type="entry name" value="DNA repair protein MutS, domain II"/>
    <property type="match status" value="1"/>
</dbReference>
<dbReference type="Gene3D" id="3.40.50.300">
    <property type="entry name" value="P-loop containing nucleotide triphosphate hydrolases"/>
    <property type="match status" value="1"/>
</dbReference>
<dbReference type="SUPFAM" id="SSF63748">
    <property type="entry name" value="Tudor/PWWP/MBT"/>
    <property type="match status" value="1"/>
</dbReference>
<evidence type="ECO:0000256" key="6">
    <source>
        <dbReference type="PIRNR" id="PIRNR037677"/>
    </source>
</evidence>
<dbReference type="InterPro" id="IPR000432">
    <property type="entry name" value="DNA_mismatch_repair_MutS_C"/>
</dbReference>
<evidence type="ECO:0000256" key="1">
    <source>
        <dbReference type="ARBA" id="ARBA00006271"/>
    </source>
</evidence>
<proteinExistence type="inferred from homology"/>
<dbReference type="FunFam" id="3.40.50.300:FF:000645">
    <property type="entry name" value="DNA mismatch repair protein"/>
    <property type="match status" value="1"/>
</dbReference>
<dbReference type="Gene3D" id="2.30.30.140">
    <property type="match status" value="1"/>
</dbReference>
<dbReference type="Gene3D" id="3.40.1170.10">
    <property type="entry name" value="DNA repair protein MutS, domain I"/>
    <property type="match status" value="1"/>
</dbReference>
<dbReference type="PANTHER" id="PTHR11361:SF148">
    <property type="entry name" value="DNA MISMATCH REPAIR PROTEIN MSH6"/>
    <property type="match status" value="1"/>
</dbReference>
<evidence type="ECO:0000256" key="8">
    <source>
        <dbReference type="SAM" id="MobiDB-lite"/>
    </source>
</evidence>
<dbReference type="GO" id="GO:0006298">
    <property type="term" value="P:mismatch repair"/>
    <property type="evidence" value="ECO:0007669"/>
    <property type="project" value="InterPro"/>
</dbReference>
<protein>
    <recommendedName>
        <fullName evidence="6">DNA mismatch repair protein</fullName>
    </recommendedName>
</protein>
<dbReference type="Pfam" id="PF05188">
    <property type="entry name" value="MutS_II"/>
    <property type="match status" value="1"/>
</dbReference>
<dbReference type="PIRSF" id="PIRSF037677">
    <property type="entry name" value="DNA_mis_repair_Msh6"/>
    <property type="match status" value="1"/>
</dbReference>
<dbReference type="InterPro" id="IPR007861">
    <property type="entry name" value="DNA_mismatch_repair_MutS_clamp"/>
</dbReference>
<dbReference type="InterPro" id="IPR027417">
    <property type="entry name" value="P-loop_NTPase"/>
</dbReference>
<dbReference type="InterPro" id="IPR017261">
    <property type="entry name" value="DNA_mismatch_repair_MutS/MSH"/>
</dbReference>